<reference evidence="1 2" key="1">
    <citation type="journal article" date="2022" name="Plant J.">
        <title>Chromosome-level genome of Camellia lanceoleosa provides a valuable resource for understanding genome evolution and self-incompatibility.</title>
        <authorList>
            <person name="Gong W."/>
            <person name="Xiao S."/>
            <person name="Wang L."/>
            <person name="Liao Z."/>
            <person name="Chang Y."/>
            <person name="Mo W."/>
            <person name="Hu G."/>
            <person name="Li W."/>
            <person name="Zhao G."/>
            <person name="Zhu H."/>
            <person name="Hu X."/>
            <person name="Ji K."/>
            <person name="Xiang X."/>
            <person name="Song Q."/>
            <person name="Yuan D."/>
            <person name="Jin S."/>
            <person name="Zhang L."/>
        </authorList>
    </citation>
    <scope>NUCLEOTIDE SEQUENCE [LARGE SCALE GENOMIC DNA]</scope>
    <source>
        <strain evidence="1">SQ_2022a</strain>
    </source>
</reference>
<keyword evidence="2" id="KW-1185">Reference proteome</keyword>
<gene>
    <name evidence="1" type="ORF">LOK49_LG04G03355</name>
</gene>
<name>A0ACC0I048_9ERIC</name>
<evidence type="ECO:0000313" key="1">
    <source>
        <dbReference type="EMBL" id="KAI8018665.1"/>
    </source>
</evidence>
<comment type="caution">
    <text evidence="1">The sequence shown here is derived from an EMBL/GenBank/DDBJ whole genome shotgun (WGS) entry which is preliminary data.</text>
</comment>
<accession>A0ACC0I048</accession>
<dbReference type="Proteomes" id="UP001060215">
    <property type="component" value="Chromosome 2"/>
</dbReference>
<proteinExistence type="predicted"/>
<sequence>MRGENHMMFVLFCLIVFSHFLHLVNSNPQLAPALYVFGDSLLDSGNNNLLPTAARANFKPYGVDFPGGATGRFTNGGTVADFIAEFLGLPLSPPYLSFRQLETSTGLNYASSTCGILPETGNSLGKCLNLDEQIDLFEKTVTEELPKLFKNTEGLLEYLSKSIFLVATGSNDYSGNYLQPNRYDSSRLYSPLSFAQLLTQSLSQKLERLYKLGARKVITFEIGPSGCQPANLRQHMHKNGQCVDEINNLVSLFNDQLATVLSKLTSTLPGSAFILGRDYRLTYDAIINPSTYGLTDTSDPCCTTWLNGTSACILGIAPCANPNEHFFWDGYHPTEAVYSVIASQCFNGDSVCIPTNLKMLVQI</sequence>
<organism evidence="1 2">
    <name type="scientific">Camellia lanceoleosa</name>
    <dbReference type="NCBI Taxonomy" id="1840588"/>
    <lineage>
        <taxon>Eukaryota</taxon>
        <taxon>Viridiplantae</taxon>
        <taxon>Streptophyta</taxon>
        <taxon>Embryophyta</taxon>
        <taxon>Tracheophyta</taxon>
        <taxon>Spermatophyta</taxon>
        <taxon>Magnoliopsida</taxon>
        <taxon>eudicotyledons</taxon>
        <taxon>Gunneridae</taxon>
        <taxon>Pentapetalae</taxon>
        <taxon>asterids</taxon>
        <taxon>Ericales</taxon>
        <taxon>Theaceae</taxon>
        <taxon>Camellia</taxon>
    </lineage>
</organism>
<evidence type="ECO:0000313" key="2">
    <source>
        <dbReference type="Proteomes" id="UP001060215"/>
    </source>
</evidence>
<dbReference type="EMBL" id="CM045759">
    <property type="protein sequence ID" value="KAI8018665.1"/>
    <property type="molecule type" value="Genomic_DNA"/>
</dbReference>
<protein>
    <submittedName>
        <fullName evidence="1">GDSL esterase/lipase 7</fullName>
    </submittedName>
</protein>